<dbReference type="InterPro" id="IPR016161">
    <property type="entry name" value="Ald_DH/histidinol_DH"/>
</dbReference>
<keyword evidence="3 7" id="KW-0560">Oxidoreductase</keyword>
<dbReference type="InterPro" id="IPR016162">
    <property type="entry name" value="Ald_DH_N"/>
</dbReference>
<dbReference type="NCBIfam" id="TIGR01780">
    <property type="entry name" value="SSADH"/>
    <property type="match status" value="1"/>
</dbReference>
<dbReference type="UniPathway" id="UPA00733"/>
<dbReference type="PROSITE" id="PS00070">
    <property type="entry name" value="ALDEHYDE_DEHYDR_CYS"/>
    <property type="match status" value="1"/>
</dbReference>
<dbReference type="InterPro" id="IPR050740">
    <property type="entry name" value="Aldehyde_DH_Superfamily"/>
</dbReference>
<dbReference type="FunFam" id="3.40.605.10:FF:000005">
    <property type="entry name" value="Succinate-semialdehyde dehydrogenase I"/>
    <property type="match status" value="1"/>
</dbReference>
<dbReference type="GO" id="GO:0009450">
    <property type="term" value="P:gamma-aminobutyric acid catabolic process"/>
    <property type="evidence" value="ECO:0007669"/>
    <property type="project" value="UniProtKB-UniPathway"/>
</dbReference>
<dbReference type="Proteomes" id="UP000306954">
    <property type="component" value="Unassembled WGS sequence"/>
</dbReference>
<dbReference type="Gene3D" id="3.40.309.10">
    <property type="entry name" value="Aldehyde Dehydrogenase, Chain A, domain 2"/>
    <property type="match status" value="1"/>
</dbReference>
<dbReference type="PROSITE" id="PS00687">
    <property type="entry name" value="ALDEHYDE_DEHYDR_GLU"/>
    <property type="match status" value="1"/>
</dbReference>
<dbReference type="GO" id="GO:0036243">
    <property type="term" value="F:succinate-semialdehyde dehydrogenase (NADP+) activity"/>
    <property type="evidence" value="ECO:0007669"/>
    <property type="project" value="RHEA"/>
</dbReference>
<dbReference type="InterPro" id="IPR015590">
    <property type="entry name" value="Aldehyde_DH_dom"/>
</dbReference>
<accession>A0A4T0HL14</accession>
<proteinExistence type="inferred from homology"/>
<evidence type="ECO:0000256" key="6">
    <source>
        <dbReference type="PROSITE-ProRule" id="PRU10007"/>
    </source>
</evidence>
<name>A0A4T0HL14_WALIC</name>
<dbReference type="CDD" id="cd07103">
    <property type="entry name" value="ALDH_F5_SSADH_GabD"/>
    <property type="match status" value="1"/>
</dbReference>
<dbReference type="PANTHER" id="PTHR43353:SF5">
    <property type="entry name" value="SUCCINATE-SEMIALDEHYDE DEHYDROGENASE, MITOCHONDRIAL"/>
    <property type="match status" value="1"/>
</dbReference>
<dbReference type="GO" id="GO:0005737">
    <property type="term" value="C:cytoplasm"/>
    <property type="evidence" value="ECO:0007669"/>
    <property type="project" value="TreeGrafter"/>
</dbReference>
<evidence type="ECO:0000256" key="8">
    <source>
        <dbReference type="RuleBase" id="RU365091"/>
    </source>
</evidence>
<feature type="active site" evidence="6">
    <location>
        <position position="289"/>
    </location>
</feature>
<protein>
    <recommendedName>
        <fullName evidence="8">Succinate-semialdehyde dehydrogenase</fullName>
        <ecNumber evidence="8">1.2.1.16</ecNumber>
    </recommendedName>
</protein>
<dbReference type="InterPro" id="IPR016160">
    <property type="entry name" value="Ald_DH_CS_CYS"/>
</dbReference>
<dbReference type="PANTHER" id="PTHR43353">
    <property type="entry name" value="SUCCINATE-SEMIALDEHYDE DEHYDROGENASE, MITOCHONDRIAL"/>
    <property type="match status" value="1"/>
</dbReference>
<gene>
    <name evidence="10" type="ORF">E3P90_01191</name>
</gene>
<comment type="pathway">
    <text evidence="1 8">Amino-acid degradation; 4-aminobutanoate degradation.</text>
</comment>
<evidence type="ECO:0000256" key="5">
    <source>
        <dbReference type="ARBA" id="ARBA00052698"/>
    </source>
</evidence>
<dbReference type="InterPro" id="IPR010102">
    <property type="entry name" value="Succ_semiAld_DH"/>
</dbReference>
<evidence type="ECO:0000313" key="11">
    <source>
        <dbReference type="Proteomes" id="UP000306954"/>
    </source>
</evidence>
<reference evidence="10 11" key="1">
    <citation type="submission" date="2019-03" db="EMBL/GenBank/DDBJ databases">
        <title>Sequencing 23 genomes of Wallemia ichthyophaga.</title>
        <authorList>
            <person name="Gostincar C."/>
        </authorList>
    </citation>
    <scope>NUCLEOTIDE SEQUENCE [LARGE SCALE GENOMIC DNA]</scope>
    <source>
        <strain evidence="10 11">EXF-8621</strain>
    </source>
</reference>
<dbReference type="EMBL" id="SPOF01000010">
    <property type="protein sequence ID" value="TIB14595.1"/>
    <property type="molecule type" value="Genomic_DNA"/>
</dbReference>
<evidence type="ECO:0000256" key="1">
    <source>
        <dbReference type="ARBA" id="ARBA00005176"/>
    </source>
</evidence>
<comment type="catalytic activity">
    <reaction evidence="5 8">
        <text>succinate semialdehyde + NAD(+) + H2O = succinate + NADH + 2 H(+)</text>
        <dbReference type="Rhea" id="RHEA:13217"/>
        <dbReference type="ChEBI" id="CHEBI:15377"/>
        <dbReference type="ChEBI" id="CHEBI:15378"/>
        <dbReference type="ChEBI" id="CHEBI:30031"/>
        <dbReference type="ChEBI" id="CHEBI:57540"/>
        <dbReference type="ChEBI" id="CHEBI:57706"/>
        <dbReference type="ChEBI" id="CHEBI:57945"/>
        <dbReference type="EC" id="1.2.1.16"/>
    </reaction>
</comment>
<dbReference type="Pfam" id="PF00171">
    <property type="entry name" value="Aldedh"/>
    <property type="match status" value="1"/>
</dbReference>
<evidence type="ECO:0000256" key="7">
    <source>
        <dbReference type="RuleBase" id="RU003345"/>
    </source>
</evidence>
<evidence type="ECO:0000256" key="3">
    <source>
        <dbReference type="ARBA" id="ARBA00023002"/>
    </source>
</evidence>
<organism evidence="10 11">
    <name type="scientific">Wallemia ichthyophaga</name>
    <dbReference type="NCBI Taxonomy" id="245174"/>
    <lineage>
        <taxon>Eukaryota</taxon>
        <taxon>Fungi</taxon>
        <taxon>Dikarya</taxon>
        <taxon>Basidiomycota</taxon>
        <taxon>Wallemiomycotina</taxon>
        <taxon>Wallemiomycetes</taxon>
        <taxon>Wallemiales</taxon>
        <taxon>Wallemiaceae</taxon>
        <taxon>Wallemia</taxon>
    </lineage>
</organism>
<dbReference type="InterPro" id="IPR029510">
    <property type="entry name" value="Ald_DH_CS_GLU"/>
</dbReference>
<comment type="caution">
    <text evidence="10">The sequence shown here is derived from an EMBL/GenBank/DDBJ whole genome shotgun (WGS) entry which is preliminary data.</text>
</comment>
<dbReference type="AlphaFoldDB" id="A0A4T0HL14"/>
<dbReference type="SUPFAM" id="SSF53720">
    <property type="entry name" value="ALDH-like"/>
    <property type="match status" value="1"/>
</dbReference>
<evidence type="ECO:0000256" key="2">
    <source>
        <dbReference type="ARBA" id="ARBA00009986"/>
    </source>
</evidence>
<evidence type="ECO:0000256" key="4">
    <source>
        <dbReference type="ARBA" id="ARBA00050387"/>
    </source>
</evidence>
<evidence type="ECO:0000313" key="10">
    <source>
        <dbReference type="EMBL" id="TIB14595.1"/>
    </source>
</evidence>
<comment type="catalytic activity">
    <reaction evidence="4 8">
        <text>succinate semialdehyde + NADP(+) + H2O = succinate + NADPH + 2 H(+)</text>
        <dbReference type="Rhea" id="RHEA:13213"/>
        <dbReference type="ChEBI" id="CHEBI:15377"/>
        <dbReference type="ChEBI" id="CHEBI:15378"/>
        <dbReference type="ChEBI" id="CHEBI:30031"/>
        <dbReference type="ChEBI" id="CHEBI:57706"/>
        <dbReference type="ChEBI" id="CHEBI:57783"/>
        <dbReference type="ChEBI" id="CHEBI:58349"/>
        <dbReference type="EC" id="1.2.1.16"/>
    </reaction>
</comment>
<dbReference type="GO" id="GO:0004777">
    <property type="term" value="F:succinate-semialdehyde dehydrogenase (NAD+) activity"/>
    <property type="evidence" value="ECO:0007669"/>
    <property type="project" value="UniProtKB-UniRule"/>
</dbReference>
<feature type="domain" description="Aldehyde dehydrogenase" evidence="9">
    <location>
        <begin position="51"/>
        <end position="509"/>
    </location>
</feature>
<dbReference type="InterPro" id="IPR016163">
    <property type="entry name" value="Ald_DH_C"/>
</dbReference>
<sequence>MMLAKVPLSSRRLYTPLSITTRLIHTSKMTSAPQLSNASLWQTKGFINNQWVDSENGATFQVTDPGNGNNLGSVPEMGVAETRRAIDAAGEAYKTFSKTTAKSRQDLLNRIFALISQNADDLAKIVTVENGKPLADAKGEVGYGNSFFEWFAGEAVRTYGDVVPAANPDLRNIVIKQPIGVCGILTPWNFPVAMITRKLAPAIAAGCTAVIKTPAETPYSALAIAHLCKEAGVPAGVVNVITTDKNVAQVGKEICENGIVKKVSFTGSTRVGKILMQQSSNTLKKLSFELGGNAPFIVFDDADIDAAVAGALACKFRSSGQTCVCANRIYIQSAVYAEFASRLAEKVDQFKLGYGLDEGTTHGPLIAERALDKVQEHVDDAVKRGAEVLSGGKKLGGNYFAPTVLANVPSDALVNCDETFGPLAALTKFDTEEQVVKLANDVNVGLAGYMYSRDIGRVWRVSEALEVGMIGANAPILSQACIPFGGQKESGFGREGGKQGIEEYQTTKLIAMGGVTV</sequence>
<evidence type="ECO:0000259" key="9">
    <source>
        <dbReference type="Pfam" id="PF00171"/>
    </source>
</evidence>
<dbReference type="Gene3D" id="3.40.605.10">
    <property type="entry name" value="Aldehyde Dehydrogenase, Chain A, domain 1"/>
    <property type="match status" value="1"/>
</dbReference>
<comment type="similarity">
    <text evidence="2 7">Belongs to the aldehyde dehydrogenase family.</text>
</comment>
<dbReference type="FunFam" id="3.40.309.10:FF:000004">
    <property type="entry name" value="Succinate-semialdehyde dehydrogenase I"/>
    <property type="match status" value="1"/>
</dbReference>
<dbReference type="EC" id="1.2.1.16" evidence="8"/>